<dbReference type="PANTHER" id="PTHR46401:SF2">
    <property type="entry name" value="GLYCOSYLTRANSFERASE WBBK-RELATED"/>
    <property type="match status" value="1"/>
</dbReference>
<organism evidence="4 5">
    <name type="scientific">Prochlorothrix hollandica PCC 9006 = CALU 1027</name>
    <dbReference type="NCBI Taxonomy" id="317619"/>
    <lineage>
        <taxon>Bacteria</taxon>
        <taxon>Bacillati</taxon>
        <taxon>Cyanobacteriota</taxon>
        <taxon>Cyanophyceae</taxon>
        <taxon>Prochlorotrichales</taxon>
        <taxon>Prochlorotrichaceae</taxon>
        <taxon>Prochlorothrix</taxon>
    </lineage>
</organism>
<accession>A0A0M2PR96</accession>
<evidence type="ECO:0000259" key="3">
    <source>
        <dbReference type="Pfam" id="PF13439"/>
    </source>
</evidence>
<gene>
    <name evidence="4" type="ORF">PROH_14650</name>
</gene>
<comment type="caution">
    <text evidence="4">The sequence shown here is derived from an EMBL/GenBank/DDBJ whole genome shotgun (WGS) entry which is preliminary data.</text>
</comment>
<dbReference type="RefSeq" id="WP_016922896.1">
    <property type="nucleotide sequence ID" value="NZ_KB235937.1"/>
</dbReference>
<dbReference type="CDD" id="cd03809">
    <property type="entry name" value="GT4_MtfB-like"/>
    <property type="match status" value="1"/>
</dbReference>
<proteinExistence type="predicted"/>
<dbReference type="eggNOG" id="COG0438">
    <property type="taxonomic scope" value="Bacteria"/>
</dbReference>
<evidence type="ECO:0000259" key="2">
    <source>
        <dbReference type="Pfam" id="PF00534"/>
    </source>
</evidence>
<dbReference type="InterPro" id="IPR001296">
    <property type="entry name" value="Glyco_trans_1"/>
</dbReference>
<keyword evidence="5" id="KW-1185">Reference proteome</keyword>
<dbReference type="Pfam" id="PF00534">
    <property type="entry name" value="Glycos_transf_1"/>
    <property type="match status" value="1"/>
</dbReference>
<dbReference type="GO" id="GO:0009103">
    <property type="term" value="P:lipopolysaccharide biosynthetic process"/>
    <property type="evidence" value="ECO:0007669"/>
    <property type="project" value="TreeGrafter"/>
</dbReference>
<feature type="domain" description="Glycosyl transferase family 1" evidence="2">
    <location>
        <begin position="204"/>
        <end position="362"/>
    </location>
</feature>
<keyword evidence="1 4" id="KW-0808">Transferase</keyword>
<dbReference type="STRING" id="317619.GCA_000332315_02066"/>
<dbReference type="AlphaFoldDB" id="A0A0M2PR96"/>
<sequence length="384" mass="43929">MLKVLIDCTAITPNPSGVGLYITQLLNYLYCIQAQAKIHLTTSYQPGLKNWLRGNLKSPLNLQEYRPKAIPLPVRLSNPLLEYWPQLFPLLFERKLENPHIIHGPAYTIFPYKKSKKVITIFDITFAKYPQYADRVAQHYSVQVRKCLQWTDLVLTISENSKRDIVEYFQVDPNKIWVTPLASRYNPGKLDLQNSQTSPNIIDIQKAPYLLFVSTIEPRKNISTLITAFNYLKKQYHIPHNLILIGKKGWKYEPIFEAITTSPYRDHIHHVNYLPDSDLPHFYRNATAFVYPSHYEGFGLPVLEAMTLGAPVITSNTSCIPEVAGDAAILINPQDPHQLASAILQVIEDNALRQSLIEKGYHQAAKFSWEQTALETLAAYRSLL</sequence>
<dbReference type="Proteomes" id="UP000034681">
    <property type="component" value="Unassembled WGS sequence"/>
</dbReference>
<dbReference type="EMBL" id="AJTX02000006">
    <property type="protein sequence ID" value="KKI99040.1"/>
    <property type="molecule type" value="Genomic_DNA"/>
</dbReference>
<dbReference type="GO" id="GO:0016757">
    <property type="term" value="F:glycosyltransferase activity"/>
    <property type="evidence" value="ECO:0007669"/>
    <property type="project" value="InterPro"/>
</dbReference>
<evidence type="ECO:0000256" key="1">
    <source>
        <dbReference type="ARBA" id="ARBA00022679"/>
    </source>
</evidence>
<dbReference type="InterPro" id="IPR028098">
    <property type="entry name" value="Glyco_trans_4-like_N"/>
</dbReference>
<reference evidence="4" key="1">
    <citation type="submission" date="2012-04" db="EMBL/GenBank/DDBJ databases">
        <authorList>
            <person name="Borisov I.G."/>
            <person name="Ivanikova N.V."/>
            <person name="Pinevich A.V."/>
        </authorList>
    </citation>
    <scope>NUCLEOTIDE SEQUENCE</scope>
    <source>
        <strain evidence="4">CALU 1027</strain>
    </source>
</reference>
<dbReference type="FunFam" id="3.40.50.2000:FF:000119">
    <property type="entry name" value="Glycosyl transferase group 1"/>
    <property type="match status" value="1"/>
</dbReference>
<dbReference type="SUPFAM" id="SSF53756">
    <property type="entry name" value="UDP-Glycosyltransferase/glycogen phosphorylase"/>
    <property type="match status" value="1"/>
</dbReference>
<evidence type="ECO:0000313" key="5">
    <source>
        <dbReference type="Proteomes" id="UP000034681"/>
    </source>
</evidence>
<protein>
    <submittedName>
        <fullName evidence="4">Glycosyl transferase family 1</fullName>
    </submittedName>
</protein>
<name>A0A0M2PR96_PROHO</name>
<dbReference type="PANTHER" id="PTHR46401">
    <property type="entry name" value="GLYCOSYLTRANSFERASE WBBK-RELATED"/>
    <property type="match status" value="1"/>
</dbReference>
<dbReference type="Pfam" id="PF13439">
    <property type="entry name" value="Glyco_transf_4"/>
    <property type="match status" value="1"/>
</dbReference>
<feature type="domain" description="Glycosyltransferase subfamily 4-like N-terminal" evidence="3">
    <location>
        <begin position="71"/>
        <end position="180"/>
    </location>
</feature>
<evidence type="ECO:0000313" key="4">
    <source>
        <dbReference type="EMBL" id="KKI99040.1"/>
    </source>
</evidence>
<dbReference type="Gene3D" id="3.40.50.2000">
    <property type="entry name" value="Glycogen Phosphorylase B"/>
    <property type="match status" value="2"/>
</dbReference>
<dbReference type="OrthoDB" id="9797829at2"/>